<dbReference type="SUPFAM" id="SSF53187">
    <property type="entry name" value="Zn-dependent exopeptidases"/>
    <property type="match status" value="1"/>
</dbReference>
<dbReference type="PANTHER" id="PTHR28570:SF3">
    <property type="entry name" value="ASPARTYL AMINOPEPTIDASE"/>
    <property type="match status" value="1"/>
</dbReference>
<gene>
    <name evidence="13" type="ORF">OSTLU_27563</name>
</gene>
<dbReference type="Gene3D" id="3.40.630.10">
    <property type="entry name" value="Zn peptidases"/>
    <property type="match status" value="1"/>
</dbReference>
<proteinExistence type="inferred from homology"/>
<evidence type="ECO:0000256" key="4">
    <source>
        <dbReference type="ARBA" id="ARBA00011965"/>
    </source>
</evidence>
<name>A4S7N7_OSTLU</name>
<dbReference type="GeneID" id="5005278"/>
<dbReference type="PANTHER" id="PTHR28570">
    <property type="entry name" value="ASPARTYL AMINOPEPTIDASE"/>
    <property type="match status" value="1"/>
</dbReference>
<dbReference type="eggNOG" id="KOG2596">
    <property type="taxonomic scope" value="Eukaryota"/>
</dbReference>
<evidence type="ECO:0000256" key="6">
    <source>
        <dbReference type="ARBA" id="ARBA00022670"/>
    </source>
</evidence>
<keyword evidence="9 11" id="KW-0862">Zinc</keyword>
<keyword evidence="14" id="KW-1185">Reference proteome</keyword>
<dbReference type="FunFam" id="2.30.250.10:FF:000001">
    <property type="entry name" value="Aspartyl aminopeptidase 1"/>
    <property type="match status" value="1"/>
</dbReference>
<keyword evidence="6 11" id="KW-0645">Protease</keyword>
<dbReference type="InterPro" id="IPR001948">
    <property type="entry name" value="Peptidase_M18"/>
</dbReference>
<evidence type="ECO:0000256" key="7">
    <source>
        <dbReference type="ARBA" id="ARBA00022723"/>
    </source>
</evidence>
<dbReference type="OMA" id="INERDAW"/>
<dbReference type="MEROPS" id="M18.A01"/>
<dbReference type="KEGG" id="olu:OSTLU_27563"/>
<keyword evidence="5 11" id="KW-0031">Aminopeptidase</keyword>
<keyword evidence="10 11" id="KW-0482">Metalloprotease</keyword>
<evidence type="ECO:0000256" key="5">
    <source>
        <dbReference type="ARBA" id="ARBA00022438"/>
    </source>
</evidence>
<dbReference type="SUPFAM" id="SSF101821">
    <property type="entry name" value="Aminopeptidase/glucanase lid domain"/>
    <property type="match status" value="1"/>
</dbReference>
<keyword evidence="7 11" id="KW-0479">Metal-binding</keyword>
<comment type="cofactor">
    <cofactor evidence="2">
        <name>Zn(2+)</name>
        <dbReference type="ChEBI" id="CHEBI:29105"/>
    </cofactor>
</comment>
<feature type="region of interest" description="Disordered" evidence="12">
    <location>
        <begin position="188"/>
        <end position="212"/>
    </location>
</feature>
<evidence type="ECO:0000256" key="8">
    <source>
        <dbReference type="ARBA" id="ARBA00022801"/>
    </source>
</evidence>
<evidence type="ECO:0000256" key="12">
    <source>
        <dbReference type="SAM" id="MobiDB-lite"/>
    </source>
</evidence>
<evidence type="ECO:0000256" key="9">
    <source>
        <dbReference type="ARBA" id="ARBA00022833"/>
    </source>
</evidence>
<dbReference type="Gramene" id="ABO99779">
    <property type="protein sequence ID" value="ABO99779"/>
    <property type="gene ID" value="OSTLU_27563"/>
</dbReference>
<dbReference type="AlphaFoldDB" id="A4S7N7"/>
<dbReference type="RefSeq" id="XP_001421486.1">
    <property type="nucleotide sequence ID" value="XM_001421449.1"/>
</dbReference>
<dbReference type="CDD" id="cd05658">
    <property type="entry name" value="M18_DAP"/>
    <property type="match status" value="1"/>
</dbReference>
<reference evidence="13 14" key="1">
    <citation type="journal article" date="2007" name="Proc. Natl. Acad. Sci. U.S.A.">
        <title>The tiny eukaryote Ostreococcus provides genomic insights into the paradox of plankton speciation.</title>
        <authorList>
            <person name="Palenik B."/>
            <person name="Grimwood J."/>
            <person name="Aerts A."/>
            <person name="Rouze P."/>
            <person name="Salamov A."/>
            <person name="Putnam N."/>
            <person name="Dupont C."/>
            <person name="Jorgensen R."/>
            <person name="Derelle E."/>
            <person name="Rombauts S."/>
            <person name="Zhou K."/>
            <person name="Otillar R."/>
            <person name="Merchant S.S."/>
            <person name="Podell S."/>
            <person name="Gaasterland T."/>
            <person name="Napoli C."/>
            <person name="Gendler K."/>
            <person name="Manuell A."/>
            <person name="Tai V."/>
            <person name="Vallon O."/>
            <person name="Piganeau G."/>
            <person name="Jancek S."/>
            <person name="Heijde M."/>
            <person name="Jabbari K."/>
            <person name="Bowler C."/>
            <person name="Lohr M."/>
            <person name="Robbens S."/>
            <person name="Werner G."/>
            <person name="Dubchak I."/>
            <person name="Pazour G.J."/>
            <person name="Ren Q."/>
            <person name="Paulsen I."/>
            <person name="Delwiche C."/>
            <person name="Schmutz J."/>
            <person name="Rokhsar D."/>
            <person name="Van de Peer Y."/>
            <person name="Moreau H."/>
            <person name="Grigoriev I.V."/>
        </authorList>
    </citation>
    <scope>NUCLEOTIDE SEQUENCE [LARGE SCALE GENOMIC DNA]</scope>
    <source>
        <strain evidence="13 14">CCE9901</strain>
    </source>
</reference>
<sequence length="512" mass="55396">MPTETARTHARGLVDYLNDAWTAYHATRATCEALARRGFVELDERATWSLARGGRYFYTRNASAVVAFAVGGGYEPGDGFVIVGAHTDSPCPKLKPNTRVEGGDEVRVRVQPYGGGLWHTWFDRDLGIAGRVVVKSSHTGEILHRLVRIDRAVCRIPTLAIHLDRNVNSEGMKVNFQQHMAPILATRAKAEAKDDDEGGEKTTASDGKGSSERHHPLLLTLLAKELGCAPGDIVDFDLQLCDTQPSAIGGAQNEFIYSGRLDNLASCYTSLHALMNASTDEALADARGVRMIMHFDHEEVGSESSSGAAGAMTTDAIKRIAAALSQGSVEGLDERTRRASFCVSSDMAHALHPNYADRHEPAHAPKMHGGLVIKHNANQRYATDAVTAFMFREIGERAGVPVQEFVVRSDTGCGSTIGPIFSTRTGIRTVDVGAAQLSMHSIREVCGADDIDHAVKHLTAVYLHFIDLDRTLIVDGAIGTLCRPCDVFESATSKLSLDVRDDAADDARTYAE</sequence>
<dbReference type="GO" id="GO:0008270">
    <property type="term" value="F:zinc ion binding"/>
    <property type="evidence" value="ECO:0007669"/>
    <property type="project" value="InterPro"/>
</dbReference>
<evidence type="ECO:0000256" key="2">
    <source>
        <dbReference type="ARBA" id="ARBA00001947"/>
    </source>
</evidence>
<evidence type="ECO:0000313" key="14">
    <source>
        <dbReference type="Proteomes" id="UP000001568"/>
    </source>
</evidence>
<comment type="catalytic activity">
    <reaction evidence="1">
        <text>Release of an N-terminal aspartate or glutamate from a peptide, with a preference for aspartate.</text>
        <dbReference type="EC" id="3.4.11.21"/>
    </reaction>
</comment>
<protein>
    <recommendedName>
        <fullName evidence="4">aspartyl aminopeptidase</fullName>
        <ecNumber evidence="4">3.4.11.21</ecNumber>
    </recommendedName>
</protein>
<evidence type="ECO:0000256" key="11">
    <source>
        <dbReference type="RuleBase" id="RU004386"/>
    </source>
</evidence>
<dbReference type="InterPro" id="IPR023358">
    <property type="entry name" value="Peptidase_M18_dom2"/>
</dbReference>
<dbReference type="EMBL" id="CP000594">
    <property type="protein sequence ID" value="ABO99779.1"/>
    <property type="molecule type" value="Genomic_DNA"/>
</dbReference>
<accession>A4S7N7</accession>
<dbReference type="GO" id="GO:0004177">
    <property type="term" value="F:aminopeptidase activity"/>
    <property type="evidence" value="ECO:0007669"/>
    <property type="project" value="UniProtKB-KW"/>
</dbReference>
<evidence type="ECO:0000256" key="1">
    <source>
        <dbReference type="ARBA" id="ARBA00001335"/>
    </source>
</evidence>
<dbReference type="GO" id="GO:0006508">
    <property type="term" value="P:proteolysis"/>
    <property type="evidence" value="ECO:0007669"/>
    <property type="project" value="UniProtKB-KW"/>
</dbReference>
<evidence type="ECO:0000256" key="10">
    <source>
        <dbReference type="ARBA" id="ARBA00023049"/>
    </source>
</evidence>
<dbReference type="GO" id="GO:0005737">
    <property type="term" value="C:cytoplasm"/>
    <property type="evidence" value="ECO:0007669"/>
    <property type="project" value="UniProtKB-ARBA"/>
</dbReference>
<dbReference type="Gene3D" id="2.30.250.10">
    <property type="entry name" value="Aminopeptidase i, Domain 2"/>
    <property type="match status" value="1"/>
</dbReference>
<evidence type="ECO:0000313" key="13">
    <source>
        <dbReference type="EMBL" id="ABO99779.1"/>
    </source>
</evidence>
<organism evidence="13 14">
    <name type="scientific">Ostreococcus lucimarinus (strain CCE9901)</name>
    <dbReference type="NCBI Taxonomy" id="436017"/>
    <lineage>
        <taxon>Eukaryota</taxon>
        <taxon>Viridiplantae</taxon>
        <taxon>Chlorophyta</taxon>
        <taxon>Mamiellophyceae</taxon>
        <taxon>Mamiellales</taxon>
        <taxon>Bathycoccaceae</taxon>
        <taxon>Ostreococcus</taxon>
    </lineage>
</organism>
<evidence type="ECO:0000256" key="3">
    <source>
        <dbReference type="ARBA" id="ARBA00008290"/>
    </source>
</evidence>
<dbReference type="EC" id="3.4.11.21" evidence="4"/>
<dbReference type="OrthoDB" id="9880441at2759"/>
<comment type="similarity">
    <text evidence="3 11">Belongs to the peptidase M18 family.</text>
</comment>
<dbReference type="GO" id="GO:0008237">
    <property type="term" value="F:metallopeptidase activity"/>
    <property type="evidence" value="ECO:0007669"/>
    <property type="project" value="UniProtKB-KW"/>
</dbReference>
<dbReference type="STRING" id="436017.A4S7N7"/>
<dbReference type="NCBIfam" id="NF002759">
    <property type="entry name" value="PRK02813.1"/>
    <property type="match status" value="1"/>
</dbReference>
<dbReference type="Proteomes" id="UP000001568">
    <property type="component" value="Chromosome 14"/>
</dbReference>
<keyword evidence="8 11" id="KW-0378">Hydrolase</keyword>
<dbReference type="PRINTS" id="PR00932">
    <property type="entry name" value="AMINO1PTASE"/>
</dbReference>
<dbReference type="Pfam" id="PF02127">
    <property type="entry name" value="Peptidase_M18"/>
    <property type="match status" value="1"/>
</dbReference>
<dbReference type="HOGENOM" id="CLU_019532_2_0_1"/>